<reference evidence="6" key="1">
    <citation type="submission" date="2020-02" db="EMBL/GenBank/DDBJ databases">
        <title>Genomic and physiological characterization of two novel Nitrospinaceae genera.</title>
        <authorList>
            <person name="Mueller A.J."/>
            <person name="Jung M.-Y."/>
            <person name="Strachan C.R."/>
            <person name="Herbold C.W."/>
            <person name="Kirkegaard R.H."/>
            <person name="Daims H."/>
        </authorList>
    </citation>
    <scope>NUCLEOTIDE SEQUENCE [LARGE SCALE GENOMIC DNA]</scope>
</reference>
<evidence type="ECO:0000256" key="2">
    <source>
        <dbReference type="ARBA" id="ARBA00023277"/>
    </source>
</evidence>
<keyword evidence="1" id="KW-0511">Multifunctional enzyme</keyword>
<evidence type="ECO:0000313" key="6">
    <source>
        <dbReference type="Proteomes" id="UP000594464"/>
    </source>
</evidence>
<dbReference type="SUPFAM" id="SSF53613">
    <property type="entry name" value="Ribokinase-like"/>
    <property type="match status" value="1"/>
</dbReference>
<accession>A0A7T0C2D4</accession>
<dbReference type="Pfam" id="PF01467">
    <property type="entry name" value="CTP_transf_like"/>
    <property type="match status" value="1"/>
</dbReference>
<protein>
    <submittedName>
        <fullName evidence="5">Adenylyltransferase/cytidyltransferase family protein</fullName>
    </submittedName>
</protein>
<keyword evidence="5" id="KW-0808">Transferase</keyword>
<evidence type="ECO:0000259" key="4">
    <source>
        <dbReference type="Pfam" id="PF01467"/>
    </source>
</evidence>
<dbReference type="InterPro" id="IPR011611">
    <property type="entry name" value="PfkB_dom"/>
</dbReference>
<dbReference type="Gene3D" id="3.40.1190.20">
    <property type="match status" value="1"/>
</dbReference>
<evidence type="ECO:0000313" key="5">
    <source>
        <dbReference type="EMBL" id="QPJ65292.1"/>
    </source>
</evidence>
<gene>
    <name evidence="5" type="ORF">G3M78_07780</name>
</gene>
<dbReference type="KEGG" id="nva:G3M78_07780"/>
<feature type="domain" description="Carbohydrate kinase PfkB" evidence="3">
    <location>
        <begin position="229"/>
        <end position="494"/>
    </location>
</feature>
<evidence type="ECO:0000256" key="1">
    <source>
        <dbReference type="ARBA" id="ARBA00023268"/>
    </source>
</evidence>
<dbReference type="InterPro" id="IPR004821">
    <property type="entry name" value="Cyt_trans-like"/>
</dbReference>
<organism evidence="5 6">
    <name type="scientific">Candidatus Nitrohelix vancouverensis</name>
    <dbReference type="NCBI Taxonomy" id="2705534"/>
    <lineage>
        <taxon>Bacteria</taxon>
        <taxon>Pseudomonadati</taxon>
        <taxon>Nitrospinota/Tectimicrobiota group</taxon>
        <taxon>Nitrospinota</taxon>
        <taxon>Nitrospinia</taxon>
        <taxon>Nitrospinales</taxon>
        <taxon>Nitrospinaceae</taxon>
        <taxon>Candidatus Nitrohelix</taxon>
    </lineage>
</organism>
<dbReference type="AlphaFoldDB" id="A0A7T0C2D4"/>
<sequence>METNKKIWALGELIPEIERLRKDGKTIVQSHGVFDLIHPGIIQHLNSARTQGDILVVTVIKDKDVRRGPGRPVFPESMRALNVASLTQVDYVCVVDDEKPFDAVQLLQPDIFAKGQAHKERDQTIHQKIFEAEKELYLGQSKIFETLGQSFSASKIINQFLDIYPEDTRRFIERFKTKYSFQDIVDNLNSLQPLKVMLLGDGIIDEYHYCEPLGKAGKANLVVNKYLDHEVFAGGAFAIANHLAGICDEVHLVCLLGESDSREDFVRQNLKPQISPKFFFRDDAPTIVKKRYVHSYLNQKLFEINFINDSAINGALEKNITDHISAVIADYDLVMVSDFGHGFINNKIYETVKQSGKLLGINTQTNAANAGYNLITKYGGPDFVCLDEPEIRLAAQQKYKAIEGIAKQIRQEIDASFLITTLGKKGSIGIDSNNEVNRTPIFSTKVIDTIGAGDAFFSFTAPCFAKGMPLDFVSFIGNAVGALAVQIVGNKKPVEKHELLEFIHSLLS</sequence>
<dbReference type="InterPro" id="IPR029056">
    <property type="entry name" value="Ribokinase-like"/>
</dbReference>
<proteinExistence type="predicted"/>
<dbReference type="PANTHER" id="PTHR46969">
    <property type="entry name" value="BIFUNCTIONAL PROTEIN HLDE"/>
    <property type="match status" value="1"/>
</dbReference>
<dbReference type="SUPFAM" id="SSF52374">
    <property type="entry name" value="Nucleotidylyl transferase"/>
    <property type="match status" value="1"/>
</dbReference>
<dbReference type="Pfam" id="PF00294">
    <property type="entry name" value="PfkB"/>
    <property type="match status" value="1"/>
</dbReference>
<dbReference type="EMBL" id="CP048620">
    <property type="protein sequence ID" value="QPJ65292.1"/>
    <property type="molecule type" value="Genomic_DNA"/>
</dbReference>
<dbReference type="InterPro" id="IPR014729">
    <property type="entry name" value="Rossmann-like_a/b/a_fold"/>
</dbReference>
<dbReference type="GO" id="GO:0033786">
    <property type="term" value="F:heptose-1-phosphate adenylyltransferase activity"/>
    <property type="evidence" value="ECO:0007669"/>
    <property type="project" value="TreeGrafter"/>
</dbReference>
<dbReference type="Gene3D" id="3.40.50.620">
    <property type="entry name" value="HUPs"/>
    <property type="match status" value="1"/>
</dbReference>
<dbReference type="Proteomes" id="UP000594464">
    <property type="component" value="Chromosome"/>
</dbReference>
<dbReference type="GO" id="GO:0033785">
    <property type="term" value="F:heptose 7-phosphate kinase activity"/>
    <property type="evidence" value="ECO:0007669"/>
    <property type="project" value="TreeGrafter"/>
</dbReference>
<feature type="domain" description="Cytidyltransferase-like" evidence="4">
    <location>
        <begin position="32"/>
        <end position="117"/>
    </location>
</feature>
<dbReference type="NCBIfam" id="TIGR00125">
    <property type="entry name" value="cyt_tran_rel"/>
    <property type="match status" value="1"/>
</dbReference>
<evidence type="ECO:0000259" key="3">
    <source>
        <dbReference type="Pfam" id="PF00294"/>
    </source>
</evidence>
<dbReference type="GO" id="GO:0005829">
    <property type="term" value="C:cytosol"/>
    <property type="evidence" value="ECO:0007669"/>
    <property type="project" value="TreeGrafter"/>
</dbReference>
<keyword evidence="2" id="KW-0119">Carbohydrate metabolism</keyword>
<name>A0A7T0C2D4_9BACT</name>
<dbReference type="PANTHER" id="PTHR46969:SF1">
    <property type="entry name" value="BIFUNCTIONAL PROTEIN HLDE"/>
    <property type="match status" value="1"/>
</dbReference>
<keyword evidence="5" id="KW-0548">Nucleotidyltransferase</keyword>